<evidence type="ECO:0008006" key="4">
    <source>
        <dbReference type="Google" id="ProtNLM"/>
    </source>
</evidence>
<gene>
    <name evidence="2" type="ORF">VNI00_000853</name>
</gene>
<name>A0AAW0EC69_9AGAR</name>
<evidence type="ECO:0000256" key="1">
    <source>
        <dbReference type="SAM" id="MobiDB-lite"/>
    </source>
</evidence>
<evidence type="ECO:0000313" key="3">
    <source>
        <dbReference type="Proteomes" id="UP001383192"/>
    </source>
</evidence>
<sequence>MSSIPTLQGIPKVNILELEFIWELDHRIPSLRSRRDWALARNLDPQNVHRWFWRKRSYARSKGIDVPPESEIYDLEIGVPPVIEPEKPMVIKSEELPVSLASPKMTAQPSSHTDERSSRLAPNLRRSRRLARLLRDDDYQSSSSDIDSLFPFSSPTSSRTSPFSSPRTPCPNLPESCAYTPLKTPDTFYYSSTLSSRIKVDEFSLPKHCGLSLPDDVKTAASTRQKNSVLVCSGNSGTHGENHWMCNLCRPEVSGMCSFPVAQPTSHDMTESAPLLLQPFSSDTYDSTSSHASPDTPGNSTPEGAAHNLILDPALARWELSAIPFESRSNDYIPPYTHQHVTHPYLACSARIEHAPSSRNFVFCGFNFSSDGFYICPHQPTLAPCQTCYDALYDIPMPLLPTMDDPELQDLLPSTNFLLKAQTDDIIPKEEASDAMDLILDLEARLTVWERVLGIQRLTD</sequence>
<feature type="compositionally biased region" description="Polar residues" evidence="1">
    <location>
        <begin position="283"/>
        <end position="302"/>
    </location>
</feature>
<accession>A0AAW0EC69</accession>
<feature type="compositionally biased region" description="Low complexity" evidence="1">
    <location>
        <begin position="140"/>
        <end position="167"/>
    </location>
</feature>
<organism evidence="2 3">
    <name type="scientific">Paramarasmius palmivorus</name>
    <dbReference type="NCBI Taxonomy" id="297713"/>
    <lineage>
        <taxon>Eukaryota</taxon>
        <taxon>Fungi</taxon>
        <taxon>Dikarya</taxon>
        <taxon>Basidiomycota</taxon>
        <taxon>Agaricomycotina</taxon>
        <taxon>Agaricomycetes</taxon>
        <taxon>Agaricomycetidae</taxon>
        <taxon>Agaricales</taxon>
        <taxon>Marasmiineae</taxon>
        <taxon>Marasmiaceae</taxon>
        <taxon>Paramarasmius</taxon>
    </lineage>
</organism>
<proteinExistence type="predicted"/>
<dbReference type="Proteomes" id="UP001383192">
    <property type="component" value="Unassembled WGS sequence"/>
</dbReference>
<dbReference type="EMBL" id="JAYKXP010000002">
    <property type="protein sequence ID" value="KAK7061117.1"/>
    <property type="molecule type" value="Genomic_DNA"/>
</dbReference>
<feature type="region of interest" description="Disordered" evidence="1">
    <location>
        <begin position="283"/>
        <end position="306"/>
    </location>
</feature>
<feature type="region of interest" description="Disordered" evidence="1">
    <location>
        <begin position="136"/>
        <end position="169"/>
    </location>
</feature>
<feature type="region of interest" description="Disordered" evidence="1">
    <location>
        <begin position="100"/>
        <end position="122"/>
    </location>
</feature>
<reference evidence="2 3" key="1">
    <citation type="submission" date="2024-01" db="EMBL/GenBank/DDBJ databases">
        <title>A draft genome for a cacao thread blight-causing isolate of Paramarasmius palmivorus.</title>
        <authorList>
            <person name="Baruah I.K."/>
            <person name="Bukari Y."/>
            <person name="Amoako-Attah I."/>
            <person name="Meinhardt L.W."/>
            <person name="Bailey B.A."/>
            <person name="Cohen S.P."/>
        </authorList>
    </citation>
    <scope>NUCLEOTIDE SEQUENCE [LARGE SCALE GENOMIC DNA]</scope>
    <source>
        <strain evidence="2 3">GH-12</strain>
    </source>
</reference>
<evidence type="ECO:0000313" key="2">
    <source>
        <dbReference type="EMBL" id="KAK7061117.1"/>
    </source>
</evidence>
<comment type="caution">
    <text evidence="2">The sequence shown here is derived from an EMBL/GenBank/DDBJ whole genome shotgun (WGS) entry which is preliminary data.</text>
</comment>
<dbReference type="AlphaFoldDB" id="A0AAW0EC69"/>
<protein>
    <recommendedName>
        <fullName evidence="4">Homeobox domain-containing protein</fullName>
    </recommendedName>
</protein>
<keyword evidence="3" id="KW-1185">Reference proteome</keyword>